<keyword evidence="3" id="KW-1185">Reference proteome</keyword>
<proteinExistence type="predicted"/>
<dbReference type="InterPro" id="IPR035901">
    <property type="entry name" value="GIY-YIG_endonuc_sf"/>
</dbReference>
<dbReference type="Gene3D" id="3.40.1440.10">
    <property type="entry name" value="GIY-YIG endonuclease"/>
    <property type="match status" value="1"/>
</dbReference>
<evidence type="ECO:0000313" key="2">
    <source>
        <dbReference type="EMBL" id="MDL5160463.1"/>
    </source>
</evidence>
<evidence type="ECO:0000256" key="1">
    <source>
        <dbReference type="SAM" id="MobiDB-lite"/>
    </source>
</evidence>
<protein>
    <recommendedName>
        <fullName evidence="4">GIY-YIG nuclease family protein</fullName>
    </recommendedName>
</protein>
<reference evidence="2 3" key="1">
    <citation type="submission" date="2023-06" db="EMBL/GenBank/DDBJ databases">
        <title>Actinomycetospora Odt1-22.</title>
        <authorList>
            <person name="Supong K."/>
        </authorList>
    </citation>
    <scope>NUCLEOTIDE SEQUENCE [LARGE SCALE GENOMIC DNA]</scope>
    <source>
        <strain evidence="2 3">Odt1-22</strain>
    </source>
</reference>
<gene>
    <name evidence="2" type="ORF">QRT03_31165</name>
</gene>
<evidence type="ECO:0008006" key="4">
    <source>
        <dbReference type="Google" id="ProtNLM"/>
    </source>
</evidence>
<evidence type="ECO:0000313" key="3">
    <source>
        <dbReference type="Proteomes" id="UP001231924"/>
    </source>
</evidence>
<feature type="region of interest" description="Disordered" evidence="1">
    <location>
        <begin position="160"/>
        <end position="192"/>
    </location>
</feature>
<dbReference type="EMBL" id="JASVWF010000011">
    <property type="protein sequence ID" value="MDL5160463.1"/>
    <property type="molecule type" value="Genomic_DNA"/>
</dbReference>
<dbReference type="RefSeq" id="WP_286057066.1">
    <property type="nucleotide sequence ID" value="NZ_JASVWF010000011.1"/>
</dbReference>
<comment type="caution">
    <text evidence="2">The sequence shown here is derived from an EMBL/GenBank/DDBJ whole genome shotgun (WGS) entry which is preliminary data.</text>
</comment>
<name>A0ABT7MIE8_9PSEU</name>
<organism evidence="2 3">
    <name type="scientific">Actinomycetospora termitidis</name>
    <dbReference type="NCBI Taxonomy" id="3053470"/>
    <lineage>
        <taxon>Bacteria</taxon>
        <taxon>Bacillati</taxon>
        <taxon>Actinomycetota</taxon>
        <taxon>Actinomycetes</taxon>
        <taxon>Pseudonocardiales</taxon>
        <taxon>Pseudonocardiaceae</taxon>
        <taxon>Actinomycetospora</taxon>
    </lineage>
</organism>
<accession>A0ABT7MIE8</accession>
<dbReference type="Proteomes" id="UP001231924">
    <property type="component" value="Unassembled WGS sequence"/>
</dbReference>
<sequence length="192" mass="21459">MAGSLEVQVLEARELEEVLARSVEDGLMEDSAWREDVPTPQEPGVYVWAASGLVVYVGKAGSLADRLGYEQRLRDGYEPAGDRWEVSVVHMLRVYRAKPMWARARDPEAALEVERRLIEWHRACVGIAPLAIGWDTKPGSPREQAETMARELWNLDPAARPSTAGERFRRIADPAEPDGTRWVLGEAHSEGT</sequence>